<dbReference type="Pfam" id="PF13276">
    <property type="entry name" value="HTH_21"/>
    <property type="match status" value="1"/>
</dbReference>
<evidence type="ECO:0000256" key="2">
    <source>
        <dbReference type="SAM" id="MobiDB-lite"/>
    </source>
</evidence>
<feature type="domain" description="Integrase catalytic" evidence="3">
    <location>
        <begin position="217"/>
        <end position="380"/>
    </location>
</feature>
<comment type="similarity">
    <text evidence="1">Belongs to the transposase 8 family.</text>
</comment>
<dbReference type="GO" id="GO:0015074">
    <property type="term" value="P:DNA integration"/>
    <property type="evidence" value="ECO:0007669"/>
    <property type="project" value="InterPro"/>
</dbReference>
<dbReference type="GO" id="GO:0004803">
    <property type="term" value="F:transposase activity"/>
    <property type="evidence" value="ECO:0007669"/>
    <property type="project" value="InterPro"/>
</dbReference>
<protein>
    <submittedName>
        <fullName evidence="4">IS3 family transposase</fullName>
    </submittedName>
</protein>
<reference evidence="4" key="1">
    <citation type="journal article" date="2022" name="Front. Microbiol.">
        <title>Genome-based taxonomic rearrangement of Oceanobacter-related bacteria including the description of Thalassolituus hydrocarbonoclasticus sp. nov. and Thalassolituus pacificus sp. nov. and emended description of the genus Thalassolituus.</title>
        <authorList>
            <person name="Dong C."/>
            <person name="Wei L."/>
            <person name="Wang J."/>
            <person name="Lai Q."/>
            <person name="Huang Z."/>
            <person name="Shao Z."/>
        </authorList>
    </citation>
    <scope>NUCLEOTIDE SEQUENCE</scope>
    <source>
        <strain evidence="4">59MF3M-4</strain>
    </source>
</reference>
<dbReference type="InterPro" id="IPR036397">
    <property type="entry name" value="RNaseH_sf"/>
</dbReference>
<dbReference type="SUPFAM" id="SSF46689">
    <property type="entry name" value="Homeodomain-like"/>
    <property type="match status" value="1"/>
</dbReference>
<evidence type="ECO:0000313" key="5">
    <source>
        <dbReference type="Proteomes" id="UP001147830"/>
    </source>
</evidence>
<dbReference type="InterPro" id="IPR009057">
    <property type="entry name" value="Homeodomain-like_sf"/>
</dbReference>
<dbReference type="GO" id="GO:0006313">
    <property type="term" value="P:DNA transposition"/>
    <property type="evidence" value="ECO:0007669"/>
    <property type="project" value="InterPro"/>
</dbReference>
<dbReference type="PANTHER" id="PTHR46889">
    <property type="entry name" value="TRANSPOSASE INSF FOR INSERTION SEQUENCE IS3B-RELATED"/>
    <property type="match status" value="1"/>
</dbReference>
<accession>A0A9X2WDL8</accession>
<comment type="caution">
    <text evidence="4">The sequence shown here is derived from an EMBL/GenBank/DDBJ whole genome shotgun (WGS) entry which is preliminary data.</text>
</comment>
<evidence type="ECO:0000313" key="4">
    <source>
        <dbReference type="EMBL" id="MCT7358462.1"/>
    </source>
</evidence>
<dbReference type="Gene3D" id="3.30.420.10">
    <property type="entry name" value="Ribonuclease H-like superfamily/Ribonuclease H"/>
    <property type="match status" value="1"/>
</dbReference>
<dbReference type="SUPFAM" id="SSF53098">
    <property type="entry name" value="Ribonuclease H-like"/>
    <property type="match status" value="1"/>
</dbReference>
<keyword evidence="5" id="KW-1185">Reference proteome</keyword>
<name>A0A9X2WDL8_9GAMM</name>
<dbReference type="InterPro" id="IPR001584">
    <property type="entry name" value="Integrase_cat-core"/>
</dbReference>
<dbReference type="InterPro" id="IPR025948">
    <property type="entry name" value="HTH-like_dom"/>
</dbReference>
<dbReference type="InterPro" id="IPR002514">
    <property type="entry name" value="Transposase_8"/>
</dbReference>
<dbReference type="NCBIfam" id="NF033516">
    <property type="entry name" value="transpos_IS3"/>
    <property type="match status" value="1"/>
</dbReference>
<dbReference type="GO" id="GO:0003677">
    <property type="term" value="F:DNA binding"/>
    <property type="evidence" value="ECO:0007669"/>
    <property type="project" value="InterPro"/>
</dbReference>
<evidence type="ECO:0000256" key="1">
    <source>
        <dbReference type="ARBA" id="ARBA00009964"/>
    </source>
</evidence>
<dbReference type="EMBL" id="JAOANI010000014">
    <property type="protein sequence ID" value="MCT7358462.1"/>
    <property type="molecule type" value="Genomic_DNA"/>
</dbReference>
<organism evidence="4 5">
    <name type="scientific">Thalassolituus pacificus</name>
    <dbReference type="NCBI Taxonomy" id="2975440"/>
    <lineage>
        <taxon>Bacteria</taxon>
        <taxon>Pseudomonadati</taxon>
        <taxon>Pseudomonadota</taxon>
        <taxon>Gammaproteobacteria</taxon>
        <taxon>Oceanospirillales</taxon>
        <taxon>Oceanospirillaceae</taxon>
        <taxon>Thalassolituus</taxon>
    </lineage>
</organism>
<reference evidence="4" key="2">
    <citation type="submission" date="2022-08" db="EMBL/GenBank/DDBJ databases">
        <authorList>
            <person name="Dong C."/>
        </authorList>
    </citation>
    <scope>NUCLEOTIDE SEQUENCE</scope>
    <source>
        <strain evidence="4">59MF3M-4</strain>
    </source>
</reference>
<proteinExistence type="inferred from homology"/>
<dbReference type="InterPro" id="IPR048020">
    <property type="entry name" value="Transpos_IS3"/>
</dbReference>
<dbReference type="Pfam" id="PF01527">
    <property type="entry name" value="HTH_Tnp_1"/>
    <property type="match status" value="1"/>
</dbReference>
<feature type="region of interest" description="Disordered" evidence="2">
    <location>
        <begin position="189"/>
        <end position="215"/>
    </location>
</feature>
<dbReference type="InterPro" id="IPR050900">
    <property type="entry name" value="Transposase_IS3/IS150/IS904"/>
</dbReference>
<gene>
    <name evidence="4" type="ORF">NYR02_05440</name>
</gene>
<dbReference type="InterPro" id="IPR012337">
    <property type="entry name" value="RNaseH-like_sf"/>
</dbReference>
<dbReference type="Proteomes" id="UP001147830">
    <property type="component" value="Unassembled WGS sequence"/>
</dbReference>
<dbReference type="PROSITE" id="PS50994">
    <property type="entry name" value="INTEGRASE"/>
    <property type="match status" value="1"/>
</dbReference>
<dbReference type="Pfam" id="PF13333">
    <property type="entry name" value="rve_2"/>
    <property type="match status" value="1"/>
</dbReference>
<feature type="compositionally biased region" description="Basic and acidic residues" evidence="2">
    <location>
        <begin position="206"/>
        <end position="215"/>
    </location>
</feature>
<dbReference type="Gene3D" id="1.10.10.60">
    <property type="entry name" value="Homeodomain-like"/>
    <property type="match status" value="1"/>
</dbReference>
<dbReference type="Pfam" id="PF00665">
    <property type="entry name" value="rve"/>
    <property type="match status" value="1"/>
</dbReference>
<sequence>MTKRRKFSPEFKREAVKLTQQPGISCSQVALEIGVAPNLLSRWKREAEAIRSKAFQGSGNPRDEEVARLKRELARVTKERGFFAGSGGVLRQGLDLKYQAIQRCRDSFPIRLMCRCLKVSASGFYAWESRIPSKRQIENARIAVRMKEMHTDSGGVIGAPRMHEDLEAEGEKLSLNRVARLMVKHGLQGWPRKKGRGSNRSSVRPDGVRNHLKRDFTAQEPDSKWVTDITEVKTQQGKLYLCVVLDLYSKLVIGWSMYHRQDRQMVMRAIEMAVWQKQGGGASILHSDRGSQFTSGDYQRLLKRHDLISSMSAVGHCADNAACEGFFGVMKRERINPKNYRTQDEARSDIFDYIERFHNPRMRRRLAAQDQRFSALLNRP</sequence>
<dbReference type="AlphaFoldDB" id="A0A9X2WDL8"/>
<dbReference type="PANTHER" id="PTHR46889:SF4">
    <property type="entry name" value="TRANSPOSASE INSO FOR INSERTION SEQUENCE ELEMENT IS911B-RELATED"/>
    <property type="match status" value="1"/>
</dbReference>
<evidence type="ECO:0000259" key="3">
    <source>
        <dbReference type="PROSITE" id="PS50994"/>
    </source>
</evidence>